<keyword evidence="2" id="KW-1133">Transmembrane helix</keyword>
<comment type="caution">
    <text evidence="3">The sequence shown here is derived from an EMBL/GenBank/DDBJ whole genome shotgun (WGS) entry which is preliminary data.</text>
</comment>
<organism evidence="3 4">
    <name type="scientific">Catenisphaera adipataccumulans</name>
    <dbReference type="NCBI Taxonomy" id="700500"/>
    <lineage>
        <taxon>Bacteria</taxon>
        <taxon>Bacillati</taxon>
        <taxon>Bacillota</taxon>
        <taxon>Erysipelotrichia</taxon>
        <taxon>Erysipelotrichales</taxon>
        <taxon>Erysipelotrichaceae</taxon>
        <taxon>Catenisphaera</taxon>
    </lineage>
</organism>
<feature type="transmembrane region" description="Helical" evidence="2">
    <location>
        <begin position="30"/>
        <end position="48"/>
    </location>
</feature>
<feature type="compositionally biased region" description="Basic residues" evidence="1">
    <location>
        <begin position="177"/>
        <end position="198"/>
    </location>
</feature>
<feature type="transmembrane region" description="Helical" evidence="2">
    <location>
        <begin position="54"/>
        <end position="73"/>
    </location>
</feature>
<feature type="region of interest" description="Disordered" evidence="1">
    <location>
        <begin position="171"/>
        <end position="198"/>
    </location>
</feature>
<accession>A0A7W8FV70</accession>
<protein>
    <recommendedName>
        <fullName evidence="5">YcxB-like protein domain-containing protein</fullName>
    </recommendedName>
</protein>
<keyword evidence="2" id="KW-0472">Membrane</keyword>
<evidence type="ECO:0000256" key="1">
    <source>
        <dbReference type="SAM" id="MobiDB-lite"/>
    </source>
</evidence>
<gene>
    <name evidence="3" type="ORF">HNQ47_001345</name>
</gene>
<evidence type="ECO:0000256" key="2">
    <source>
        <dbReference type="SAM" id="Phobius"/>
    </source>
</evidence>
<dbReference type="AlphaFoldDB" id="A0A7W8FV70"/>
<proteinExistence type="predicted"/>
<evidence type="ECO:0000313" key="3">
    <source>
        <dbReference type="EMBL" id="MBB5183324.1"/>
    </source>
</evidence>
<evidence type="ECO:0008006" key="5">
    <source>
        <dbReference type="Google" id="ProtNLM"/>
    </source>
</evidence>
<dbReference type="EMBL" id="JACHHK010000004">
    <property type="protein sequence ID" value="MBB5183324.1"/>
    <property type="molecule type" value="Genomic_DNA"/>
</dbReference>
<name>A0A7W8FV70_9FIRM</name>
<evidence type="ECO:0000313" key="4">
    <source>
        <dbReference type="Proteomes" id="UP000539953"/>
    </source>
</evidence>
<dbReference type="Proteomes" id="UP000539953">
    <property type="component" value="Unassembled WGS sequence"/>
</dbReference>
<reference evidence="3 4" key="1">
    <citation type="submission" date="2020-08" db="EMBL/GenBank/DDBJ databases">
        <title>Genomic Encyclopedia of Type Strains, Phase IV (KMG-IV): sequencing the most valuable type-strain genomes for metagenomic binning, comparative biology and taxonomic classification.</title>
        <authorList>
            <person name="Goeker M."/>
        </authorList>
    </citation>
    <scope>NUCLEOTIDE SEQUENCE [LARGE SCALE GENOMIC DNA]</scope>
    <source>
        <strain evidence="3 4">DSM 25799</strain>
    </source>
</reference>
<sequence>MSLKKIECRYTNSEAIIQEYIQTTNKQNDIPIISVMILGILIGIRGMYANPNSATNYVWFGIAALMAFSELFSTKSRIAKRQMNRYQKKYGRINNKVEVTLGDKVYYSIDGHSISYKWRSIIGVNETENLLILSYPSEMIPLKKAGIRNVEIDQVRAFIKDHIAQDKELMEEEKVNRKSVRKQIRKEKRMNRMKQEKR</sequence>
<dbReference type="RefSeq" id="WP_183328614.1">
    <property type="nucleotide sequence ID" value="NZ_JACHHK010000004.1"/>
</dbReference>
<keyword evidence="4" id="KW-1185">Reference proteome</keyword>
<keyword evidence="2" id="KW-0812">Transmembrane</keyword>